<gene>
    <name evidence="2" type="ordered locus">KNP414_05842</name>
</gene>
<dbReference type="EMBL" id="CP002869">
    <property type="protein sequence ID" value="AEI44366.1"/>
    <property type="molecule type" value="Genomic_DNA"/>
</dbReference>
<protein>
    <submittedName>
        <fullName evidence="2">PKD domain containing protein</fullName>
    </submittedName>
</protein>
<evidence type="ECO:0000313" key="2">
    <source>
        <dbReference type="EMBL" id="AEI44366.1"/>
    </source>
</evidence>
<evidence type="ECO:0000256" key="1">
    <source>
        <dbReference type="SAM" id="MobiDB-lite"/>
    </source>
</evidence>
<evidence type="ECO:0000313" key="3">
    <source>
        <dbReference type="Proteomes" id="UP000006620"/>
    </source>
</evidence>
<dbReference type="KEGG" id="pms:KNP414_05842"/>
<dbReference type="Proteomes" id="UP000006620">
    <property type="component" value="Chromosome"/>
</dbReference>
<feature type="region of interest" description="Disordered" evidence="1">
    <location>
        <begin position="1"/>
        <end position="23"/>
    </location>
</feature>
<reference evidence="3" key="1">
    <citation type="submission" date="2011-06" db="EMBL/GenBank/DDBJ databases">
        <title>Complete genome sequence of Paenibacillus mucilaginosus KNP414.</title>
        <authorList>
            <person name="Wang J."/>
            <person name="Hu S."/>
            <person name="Hu X."/>
            <person name="Zhang B."/>
            <person name="Dong D."/>
            <person name="Zhang S."/>
            <person name="Zhao K."/>
            <person name="Wu D."/>
        </authorList>
    </citation>
    <scope>NUCLEOTIDE SEQUENCE [LARGE SCALE GENOMIC DNA]</scope>
    <source>
        <strain evidence="3">KNP414</strain>
    </source>
</reference>
<reference evidence="2 3" key="2">
    <citation type="journal article" date="2013" name="Genome Announc.">
        <title>Genome Sequence of Growth-Improving Paenibacillus mucilaginosus Strain KNP414.</title>
        <authorList>
            <person name="Lu J.J."/>
            <person name="Wang J.F."/>
            <person name="Hu X.F."/>
        </authorList>
    </citation>
    <scope>NUCLEOTIDE SEQUENCE [LARGE SCALE GENOMIC DNA]</scope>
    <source>
        <strain evidence="2 3">KNP414</strain>
    </source>
</reference>
<dbReference type="Pfam" id="PF17963">
    <property type="entry name" value="Big_9"/>
    <property type="match status" value="1"/>
</dbReference>
<dbReference type="PATRIC" id="fig|1036673.3.peg.5434"/>
<feature type="compositionally biased region" description="Basic and acidic residues" evidence="1">
    <location>
        <begin position="1"/>
        <end position="13"/>
    </location>
</feature>
<name>F8F9N7_PAEMK</name>
<sequence length="270" mass="30014">MHGAVEGKRRRESTPGLTYSNQYGAESDWSPQAWMIINRPPAGQLYFETPIYEHDTPLFRVAATDPDLDPLSVVVESSYEGGGFEIIQQWSGLPSGSDKAFTYGPLPEGSYTLRLTVSDGRGGVDTQTYSFEALPLELTGEVTHTPEWEAYRLAWNAKHADAERTPDVFWAGEAFVLGARVTDTGVGRTKALRVTSLLMETGETAVLAPAGEVRYAGELVNTEHHRMLPDGSTCVFRFTVEWSNGYVQTHDVPVRVRESMYEVIVQQIRH</sequence>
<organism evidence="2 3">
    <name type="scientific">Paenibacillus mucilaginosus (strain KNP414)</name>
    <dbReference type="NCBI Taxonomy" id="1036673"/>
    <lineage>
        <taxon>Bacteria</taxon>
        <taxon>Bacillati</taxon>
        <taxon>Bacillota</taxon>
        <taxon>Bacilli</taxon>
        <taxon>Bacillales</taxon>
        <taxon>Paenibacillaceae</taxon>
        <taxon>Paenibacillus</taxon>
    </lineage>
</organism>
<dbReference type="CDD" id="cd00146">
    <property type="entry name" value="PKD"/>
    <property type="match status" value="1"/>
</dbReference>
<proteinExistence type="predicted"/>
<dbReference type="AlphaFoldDB" id="F8F9N7"/>
<accession>F8F9N7</accession>
<dbReference type="HOGENOM" id="CLU_1029909_0_0_9"/>